<evidence type="ECO:0000313" key="2">
    <source>
        <dbReference type="Proteomes" id="UP001303115"/>
    </source>
</evidence>
<proteinExistence type="predicted"/>
<dbReference type="Gene3D" id="2.120.10.70">
    <property type="entry name" value="Fucose-specific lectin"/>
    <property type="match status" value="1"/>
</dbReference>
<reference evidence="2" key="1">
    <citation type="journal article" date="2023" name="Mol. Phylogenet. Evol.">
        <title>Genome-scale phylogeny and comparative genomics of the fungal order Sordariales.</title>
        <authorList>
            <person name="Hensen N."/>
            <person name="Bonometti L."/>
            <person name="Westerberg I."/>
            <person name="Brannstrom I.O."/>
            <person name="Guillou S."/>
            <person name="Cros-Aarteil S."/>
            <person name="Calhoun S."/>
            <person name="Haridas S."/>
            <person name="Kuo A."/>
            <person name="Mondo S."/>
            <person name="Pangilinan J."/>
            <person name="Riley R."/>
            <person name="LaButti K."/>
            <person name="Andreopoulos B."/>
            <person name="Lipzen A."/>
            <person name="Chen C."/>
            <person name="Yan M."/>
            <person name="Daum C."/>
            <person name="Ng V."/>
            <person name="Clum A."/>
            <person name="Steindorff A."/>
            <person name="Ohm R.A."/>
            <person name="Martin F."/>
            <person name="Silar P."/>
            <person name="Natvig D.O."/>
            <person name="Lalanne C."/>
            <person name="Gautier V."/>
            <person name="Ament-Velasquez S.L."/>
            <person name="Kruys A."/>
            <person name="Hutchinson M.I."/>
            <person name="Powell A.J."/>
            <person name="Barry K."/>
            <person name="Miller A.N."/>
            <person name="Grigoriev I.V."/>
            <person name="Debuchy R."/>
            <person name="Gladieux P."/>
            <person name="Hiltunen Thoren M."/>
            <person name="Johannesson H."/>
        </authorList>
    </citation>
    <scope>NUCLEOTIDE SEQUENCE [LARGE SCALE GENOMIC DNA]</scope>
    <source>
        <strain evidence="2">CBS 284.82</strain>
    </source>
</reference>
<dbReference type="SUPFAM" id="SSF89372">
    <property type="entry name" value="Fucose-specific lectin"/>
    <property type="match status" value="1"/>
</dbReference>
<evidence type="ECO:0000313" key="1">
    <source>
        <dbReference type="EMBL" id="KAK4034491.1"/>
    </source>
</evidence>
<dbReference type="AlphaFoldDB" id="A0AAN6PDS3"/>
<dbReference type="EMBL" id="MU854478">
    <property type="protein sequence ID" value="KAK4034491.1"/>
    <property type="molecule type" value="Genomic_DNA"/>
</dbReference>
<organism evidence="1 2">
    <name type="scientific">Parachaetomium inaequale</name>
    <dbReference type="NCBI Taxonomy" id="2588326"/>
    <lineage>
        <taxon>Eukaryota</taxon>
        <taxon>Fungi</taxon>
        <taxon>Dikarya</taxon>
        <taxon>Ascomycota</taxon>
        <taxon>Pezizomycotina</taxon>
        <taxon>Sordariomycetes</taxon>
        <taxon>Sordariomycetidae</taxon>
        <taxon>Sordariales</taxon>
        <taxon>Chaetomiaceae</taxon>
        <taxon>Parachaetomium</taxon>
    </lineage>
</organism>
<name>A0AAN6PDS3_9PEZI</name>
<keyword evidence="2" id="KW-1185">Reference proteome</keyword>
<protein>
    <submittedName>
        <fullName evidence="1">Uncharacterized protein</fullName>
    </submittedName>
</protein>
<accession>A0AAN6PDS3</accession>
<dbReference type="Proteomes" id="UP001303115">
    <property type="component" value="Unassembled WGS sequence"/>
</dbReference>
<comment type="caution">
    <text evidence="1">The sequence shown here is derived from an EMBL/GenBank/DDBJ whole genome shotgun (WGS) entry which is preliminary data.</text>
</comment>
<sequence>MAWKHSGLYGPGESLISAQPQSRLATYWLWCIKCTESEDGQGKIRLFLESSEPGVLQSYLDDKEDSNFSGTRGRAGSGLAVTSRRDASSEAWLVLFFDAGEKLGMMTRKSATDSAWVLDEAFSGATHPTFPGQQIVAGTFDVDYANGTHMEEMVTLAVQLEKDGSLAATWWDPRTQTWTFGSPVELKEGPQPPPAFTAIAMLNRNFYGMADGTVLEYSVGKETVNRFVFTGKPVTR</sequence>
<gene>
    <name evidence="1" type="ORF">C8A01DRAFT_49152</name>
</gene>